<keyword evidence="1" id="KW-0732">Signal</keyword>
<feature type="domain" description="LamG-like jellyroll fold" evidence="4">
    <location>
        <begin position="138"/>
        <end position="273"/>
    </location>
</feature>
<proteinExistence type="predicted"/>
<evidence type="ECO:0000256" key="3">
    <source>
        <dbReference type="SAM" id="MobiDB-lite"/>
    </source>
</evidence>
<name>A0ABZ2K9S6_9BACT</name>
<dbReference type="InterPro" id="IPR006558">
    <property type="entry name" value="LamG-like"/>
</dbReference>
<dbReference type="SUPFAM" id="SSF49899">
    <property type="entry name" value="Concanavalin A-like lectins/glucanases"/>
    <property type="match status" value="1"/>
</dbReference>
<feature type="region of interest" description="Disordered" evidence="3">
    <location>
        <begin position="1"/>
        <end position="66"/>
    </location>
</feature>
<organism evidence="5 6">
    <name type="scientific">Pendulispora brunnea</name>
    <dbReference type="NCBI Taxonomy" id="2905690"/>
    <lineage>
        <taxon>Bacteria</taxon>
        <taxon>Pseudomonadati</taxon>
        <taxon>Myxococcota</taxon>
        <taxon>Myxococcia</taxon>
        <taxon>Myxococcales</taxon>
        <taxon>Sorangiineae</taxon>
        <taxon>Pendulisporaceae</taxon>
        <taxon>Pendulispora</taxon>
    </lineage>
</organism>
<dbReference type="EMBL" id="CP089982">
    <property type="protein sequence ID" value="WXA94819.1"/>
    <property type="molecule type" value="Genomic_DNA"/>
</dbReference>
<protein>
    <submittedName>
        <fullName evidence="5">LamG domain-containing protein</fullName>
    </submittedName>
</protein>
<gene>
    <name evidence="5" type="ORF">LZC95_51410</name>
</gene>
<reference evidence="5 6" key="1">
    <citation type="submission" date="2021-12" db="EMBL/GenBank/DDBJ databases">
        <title>Discovery of the Pendulisporaceae a myxobacterial family with distinct sporulation behavior and unique specialized metabolism.</title>
        <authorList>
            <person name="Garcia R."/>
            <person name="Popoff A."/>
            <person name="Bader C.D."/>
            <person name="Loehr J."/>
            <person name="Walesch S."/>
            <person name="Walt C."/>
            <person name="Boldt J."/>
            <person name="Bunk B."/>
            <person name="Haeckl F.J.F.P.J."/>
            <person name="Gunesch A.P."/>
            <person name="Birkelbach J."/>
            <person name="Nuebel U."/>
            <person name="Pietschmann T."/>
            <person name="Bach T."/>
            <person name="Mueller R."/>
        </authorList>
    </citation>
    <scope>NUCLEOTIDE SEQUENCE [LARGE SCALE GENOMIC DNA]</scope>
    <source>
        <strain evidence="5 6">MSr12523</strain>
    </source>
</reference>
<dbReference type="Gene3D" id="2.60.120.200">
    <property type="match status" value="1"/>
</dbReference>
<dbReference type="Proteomes" id="UP001379533">
    <property type="component" value="Chromosome"/>
</dbReference>
<dbReference type="Pfam" id="PF13385">
    <property type="entry name" value="Laminin_G_3"/>
    <property type="match status" value="1"/>
</dbReference>
<evidence type="ECO:0000259" key="4">
    <source>
        <dbReference type="SMART" id="SM00560"/>
    </source>
</evidence>
<evidence type="ECO:0000313" key="6">
    <source>
        <dbReference type="Proteomes" id="UP001379533"/>
    </source>
</evidence>
<sequence>MADLDFPGGGEPQGPDLTKDGGNAFWDGAGQDGVDAALDGSPVDTGFGDAKNTDKDATPPGPKYAAEVRTDRPVGYWRLGEPSGTASRDEIAGNAGTYEQGVFLGAAGVVSNDTAARFDGQSGSRVRVGDVFDFSGKAPCTLEAWVKWDGGNAAYIIAKKSAIDGTGYLLLVNPSPVASNQAIWIYTRTLGDRTDVVSYTTSVSTKFAHVVATFDGMRGRIFYNGVEAASASFGLSILGTGATLSFGANSGGDHAFKGSLDEIAIYDRALTADRIQAHYNAANSK</sequence>
<dbReference type="RefSeq" id="WP_394845429.1">
    <property type="nucleotide sequence ID" value="NZ_CP089982.1"/>
</dbReference>
<accession>A0ABZ2K9S6</accession>
<evidence type="ECO:0000256" key="1">
    <source>
        <dbReference type="ARBA" id="ARBA00022729"/>
    </source>
</evidence>
<dbReference type="InterPro" id="IPR013320">
    <property type="entry name" value="ConA-like_dom_sf"/>
</dbReference>
<keyword evidence="2" id="KW-1015">Disulfide bond</keyword>
<keyword evidence="6" id="KW-1185">Reference proteome</keyword>
<evidence type="ECO:0000256" key="2">
    <source>
        <dbReference type="ARBA" id="ARBA00023157"/>
    </source>
</evidence>
<dbReference type="SMART" id="SM00560">
    <property type="entry name" value="LamGL"/>
    <property type="match status" value="1"/>
</dbReference>
<evidence type="ECO:0000313" key="5">
    <source>
        <dbReference type="EMBL" id="WXA94819.1"/>
    </source>
</evidence>